<comment type="caution">
    <text evidence="10">The sequence shown here is derived from an EMBL/GenBank/DDBJ whole genome shotgun (WGS) entry which is preliminary data.</text>
</comment>
<organism evidence="10 11">
    <name type="scientific">Rivibacter subsaxonicus</name>
    <dbReference type="NCBI Taxonomy" id="457575"/>
    <lineage>
        <taxon>Bacteria</taxon>
        <taxon>Pseudomonadati</taxon>
        <taxon>Pseudomonadota</taxon>
        <taxon>Betaproteobacteria</taxon>
        <taxon>Burkholderiales</taxon>
        <taxon>Rivibacter</taxon>
    </lineage>
</organism>
<comment type="subunit">
    <text evidence="7">Homoheptamer.</text>
</comment>
<evidence type="ECO:0000256" key="6">
    <source>
        <dbReference type="ARBA" id="ARBA00023136"/>
    </source>
</evidence>
<evidence type="ECO:0000256" key="3">
    <source>
        <dbReference type="ARBA" id="ARBA00022475"/>
    </source>
</evidence>
<keyword evidence="7" id="KW-0813">Transport</keyword>
<keyword evidence="7" id="KW-0407">Ion channel</keyword>
<evidence type="ECO:0000256" key="4">
    <source>
        <dbReference type="ARBA" id="ARBA00022692"/>
    </source>
</evidence>
<comment type="function">
    <text evidence="7">Mechanosensitive channel that participates in the regulation of osmotic pressure changes within the cell, opening in response to stretch forces in the membrane lipid bilayer, without the need for other proteins. Contributes to normal resistance to hypoosmotic shock. Forms an ion channel of 1.0 nanosiemens conductance with a slight preference for anions.</text>
</comment>
<reference evidence="10 11" key="1">
    <citation type="submission" date="2019-02" db="EMBL/GenBank/DDBJ databases">
        <title>Genomic Encyclopedia of Type Strains, Phase IV (KMG-IV): sequencing the most valuable type-strain genomes for metagenomic binning, comparative biology and taxonomic classification.</title>
        <authorList>
            <person name="Goeker M."/>
        </authorList>
    </citation>
    <scope>NUCLEOTIDE SEQUENCE [LARGE SCALE GENOMIC DNA]</scope>
    <source>
        <strain evidence="10 11">DSM 19570</strain>
    </source>
</reference>
<comment type="caution">
    <text evidence="7">Lacks conserved residue(s) required for the propagation of feature annotation.</text>
</comment>
<dbReference type="InterPro" id="IPR023408">
    <property type="entry name" value="MscS_beta-dom_sf"/>
</dbReference>
<dbReference type="InterPro" id="IPR049278">
    <property type="entry name" value="MS_channel_C"/>
</dbReference>
<dbReference type="AlphaFoldDB" id="A0A4V2FTG7"/>
<evidence type="ECO:0000256" key="7">
    <source>
        <dbReference type="RuleBase" id="RU369025"/>
    </source>
</evidence>
<dbReference type="SUPFAM" id="SSF50182">
    <property type="entry name" value="Sm-like ribonucleoproteins"/>
    <property type="match status" value="1"/>
</dbReference>
<keyword evidence="11" id="KW-1185">Reference proteome</keyword>
<keyword evidence="5 7" id="KW-1133">Transmembrane helix</keyword>
<dbReference type="EMBL" id="SHKP01000006">
    <property type="protein sequence ID" value="RZT97805.1"/>
    <property type="molecule type" value="Genomic_DNA"/>
</dbReference>
<dbReference type="GO" id="GO:0008381">
    <property type="term" value="F:mechanosensitive monoatomic ion channel activity"/>
    <property type="evidence" value="ECO:0007669"/>
    <property type="project" value="InterPro"/>
</dbReference>
<feature type="transmembrane region" description="Helical" evidence="7">
    <location>
        <begin position="216"/>
        <end position="237"/>
    </location>
</feature>
<gene>
    <name evidence="10" type="ORF">EV670_2203</name>
</gene>
<keyword evidence="7" id="KW-0406">Ion transport</keyword>
<dbReference type="Pfam" id="PF21082">
    <property type="entry name" value="MS_channel_3rd"/>
    <property type="match status" value="1"/>
</dbReference>
<dbReference type="OrthoDB" id="9780668at2"/>
<dbReference type="InterPro" id="IPR011066">
    <property type="entry name" value="MscS_channel_C_sf"/>
</dbReference>
<keyword evidence="7" id="KW-0997">Cell inner membrane</keyword>
<dbReference type="Gene3D" id="2.30.30.60">
    <property type="match status" value="1"/>
</dbReference>
<feature type="transmembrane region" description="Helical" evidence="7">
    <location>
        <begin position="169"/>
        <end position="195"/>
    </location>
</feature>
<dbReference type="PANTHER" id="PTHR30221:SF18">
    <property type="entry name" value="SLL0590 PROTEIN"/>
    <property type="match status" value="1"/>
</dbReference>
<protein>
    <recommendedName>
        <fullName evidence="7">Small-conductance mechanosensitive channel</fullName>
    </recommendedName>
</protein>
<keyword evidence="4 7" id="KW-0812">Transmembrane</keyword>
<comment type="similarity">
    <text evidence="2 7">Belongs to the MscS (TC 1.A.23) family.</text>
</comment>
<dbReference type="GO" id="GO:0005886">
    <property type="term" value="C:plasma membrane"/>
    <property type="evidence" value="ECO:0007669"/>
    <property type="project" value="UniProtKB-SubCell"/>
</dbReference>
<name>A0A4V2FTG7_9BURK</name>
<dbReference type="PANTHER" id="PTHR30221">
    <property type="entry name" value="SMALL-CONDUCTANCE MECHANOSENSITIVE CHANNEL"/>
    <property type="match status" value="1"/>
</dbReference>
<feature type="domain" description="Mechanosensitive ion channel MscS C-terminal" evidence="9">
    <location>
        <begin position="442"/>
        <end position="525"/>
    </location>
</feature>
<dbReference type="SUPFAM" id="SSF82689">
    <property type="entry name" value="Mechanosensitive channel protein MscS (YggB), C-terminal domain"/>
    <property type="match status" value="1"/>
</dbReference>
<dbReference type="Proteomes" id="UP000293671">
    <property type="component" value="Unassembled WGS sequence"/>
</dbReference>
<feature type="transmembrane region" description="Helical" evidence="7">
    <location>
        <begin position="276"/>
        <end position="300"/>
    </location>
</feature>
<sequence>MANGWGLLGRTGAGQLLMRLLLGLLLVAQLGLVRAADTPATGASAAEAAAADVQGATLMIAQRPVVQFRVPFAGSDPASRASRAQARVKEVIDRGIAAPVEAVPLSADGRQGMALRIGEVVVFVVIDGDVEPGGGRTLEATAEAARRALGEAIEAHREQRRWPVLLKGVAVALLATVVLAAALWATWALTNWLGANFSRMLRGRVLSNFGRYGSGLLLRLSQVLALFVSAALLFAWLEVVLDAFPASRPLSERLVGLVGDAAQQVISGLIDAVPGLIVVAVIALVAQGVAEVSNAVFRGIEQGRLSMPGLHPDTAGASRQLAVVLIWALALVAAFPYLPGSDTNVFKGVSVFLGAVITLGSSGVVQQAMSGLVLVYSRALKVGEYVVVGSEGSSVEGAVVEVGALATKLAAATGEIITVPNAVLVGNSVRNFSRQPGQGSQVSTTVTIGYDAPWRLVHQMLLRAAAETPGLRESPKPFILQRALNDFYVAYELRAYIDRPIERLQILSTLHARIQDAFNAQGVQIMSPHFLAQPEQAVVVPPEAWDPPLKKPGAPG</sequence>
<dbReference type="Gene3D" id="3.30.70.100">
    <property type="match status" value="1"/>
</dbReference>
<evidence type="ECO:0000259" key="8">
    <source>
        <dbReference type="Pfam" id="PF00924"/>
    </source>
</evidence>
<feature type="domain" description="Mechanosensitive ion channel MscS" evidence="8">
    <location>
        <begin position="364"/>
        <end position="434"/>
    </location>
</feature>
<evidence type="ECO:0000256" key="2">
    <source>
        <dbReference type="ARBA" id="ARBA00008017"/>
    </source>
</evidence>
<dbReference type="Pfam" id="PF00924">
    <property type="entry name" value="MS_channel_2nd"/>
    <property type="match status" value="1"/>
</dbReference>
<dbReference type="InterPro" id="IPR045275">
    <property type="entry name" value="MscS_archaea/bacteria_type"/>
</dbReference>
<accession>A0A4V2FTG7</accession>
<evidence type="ECO:0000313" key="10">
    <source>
        <dbReference type="EMBL" id="RZT97805.1"/>
    </source>
</evidence>
<feature type="transmembrane region" description="Helical" evidence="7">
    <location>
        <begin position="351"/>
        <end position="376"/>
    </location>
</feature>
<comment type="subcellular location">
    <subcellularLocation>
        <location evidence="7">Cell inner membrane</location>
        <topology evidence="7">Multi-pass membrane protein</topology>
    </subcellularLocation>
    <subcellularLocation>
        <location evidence="1">Cell membrane</location>
        <topology evidence="1">Multi-pass membrane protein</topology>
    </subcellularLocation>
</comment>
<dbReference type="InterPro" id="IPR006685">
    <property type="entry name" value="MscS_channel_2nd"/>
</dbReference>
<evidence type="ECO:0000259" key="9">
    <source>
        <dbReference type="Pfam" id="PF21082"/>
    </source>
</evidence>
<proteinExistence type="inferred from homology"/>
<dbReference type="RefSeq" id="WP_130431986.1">
    <property type="nucleotide sequence ID" value="NZ_SHKP01000006.1"/>
</dbReference>
<evidence type="ECO:0000256" key="5">
    <source>
        <dbReference type="ARBA" id="ARBA00022989"/>
    </source>
</evidence>
<keyword evidence="6 7" id="KW-0472">Membrane</keyword>
<evidence type="ECO:0000313" key="11">
    <source>
        <dbReference type="Proteomes" id="UP000293671"/>
    </source>
</evidence>
<keyword evidence="3" id="KW-1003">Cell membrane</keyword>
<dbReference type="InterPro" id="IPR010920">
    <property type="entry name" value="LSM_dom_sf"/>
</dbReference>
<evidence type="ECO:0000256" key="1">
    <source>
        <dbReference type="ARBA" id="ARBA00004651"/>
    </source>
</evidence>
<feature type="transmembrane region" description="Helical" evidence="7">
    <location>
        <begin position="321"/>
        <end position="339"/>
    </location>
</feature>